<comment type="caution">
    <text evidence="2">The sequence shown here is derived from an EMBL/GenBank/DDBJ whole genome shotgun (WGS) entry which is preliminary data.</text>
</comment>
<dbReference type="RefSeq" id="WP_149518714.1">
    <property type="nucleotide sequence ID" value="NZ_VSJJ01000022.1"/>
</dbReference>
<accession>A0A5B0D9D2</accession>
<dbReference type="AlphaFoldDB" id="A0A5B0D9D2"/>
<name>A0A5B0D9D2_STRCR</name>
<proteinExistence type="predicted"/>
<evidence type="ECO:0000256" key="1">
    <source>
        <dbReference type="SAM" id="Phobius"/>
    </source>
</evidence>
<keyword evidence="1" id="KW-0472">Membrane</keyword>
<keyword evidence="1" id="KW-0812">Transmembrane</keyword>
<gene>
    <name evidence="2" type="ORF">FXF62_10665</name>
</gene>
<protein>
    <submittedName>
        <fullName evidence="2">Uncharacterized protein</fullName>
    </submittedName>
</protein>
<sequence length="173" mass="19785">MFTSLVFIISLILLLRCFKSRRSRLIIGVLYSLFVVWYVQAILNYGKYTLQPGQSVELRVSPNTDQLEYNSELILDKKDNRSIKLSGTNVWSEKFGDVLFGVSEKKIIKIGSTEGDKNELPNNQKDIHLVEDGIVVSYKGEKVFDVTNNKPYYITITNVDNKPAKFEAQVVDR</sequence>
<dbReference type="EMBL" id="VSJJ01000022">
    <property type="protein sequence ID" value="KAA0963148.1"/>
    <property type="molecule type" value="Genomic_DNA"/>
</dbReference>
<dbReference type="Proteomes" id="UP000323039">
    <property type="component" value="Unassembled WGS sequence"/>
</dbReference>
<keyword evidence="1" id="KW-1133">Transmembrane helix</keyword>
<evidence type="ECO:0000313" key="2">
    <source>
        <dbReference type="EMBL" id="KAA0963148.1"/>
    </source>
</evidence>
<evidence type="ECO:0000313" key="3">
    <source>
        <dbReference type="Proteomes" id="UP000323039"/>
    </source>
</evidence>
<organism evidence="2 3">
    <name type="scientific">Streptococcus cristatus</name>
    <dbReference type="NCBI Taxonomy" id="45634"/>
    <lineage>
        <taxon>Bacteria</taxon>
        <taxon>Bacillati</taxon>
        <taxon>Bacillota</taxon>
        <taxon>Bacilli</taxon>
        <taxon>Lactobacillales</taxon>
        <taxon>Streptococcaceae</taxon>
        <taxon>Streptococcus</taxon>
    </lineage>
</organism>
<feature type="transmembrane region" description="Helical" evidence="1">
    <location>
        <begin position="29"/>
        <end position="46"/>
    </location>
</feature>
<reference evidence="2 3" key="1">
    <citation type="submission" date="2019-08" db="EMBL/GenBank/DDBJ databases">
        <title>Genome sequence and analysis of Streptococcus cristatus strain S22 isolated from throat swab of children scarlet fever in Hangzhou, China.</title>
        <authorList>
            <person name="Huang Y."/>
            <person name="Xie L."/>
        </authorList>
    </citation>
    <scope>NUCLEOTIDE SEQUENCE [LARGE SCALE GENOMIC DNA]</scope>
    <source>
        <strain evidence="2 3">S22</strain>
    </source>
</reference>